<dbReference type="AlphaFoldDB" id="A0A6V7KNG8"/>
<protein>
    <recommendedName>
        <fullName evidence="2">PiggyBac transposable element-derived protein domain-containing protein</fullName>
    </recommendedName>
</protein>
<proteinExistence type="predicted"/>
<accession>A0A6V7KNG8</accession>
<evidence type="ECO:0000313" key="1">
    <source>
        <dbReference type="EMBL" id="CAD1565868.1"/>
    </source>
</evidence>
<reference evidence="1" key="1">
    <citation type="submission" date="2020-07" db="EMBL/GenBank/DDBJ databases">
        <authorList>
            <person name="Ferguson B K."/>
        </authorList>
    </citation>
    <scope>NUCLEOTIDE SEQUENCE</scope>
    <source>
        <strain evidence="1">L06</strain>
    </source>
</reference>
<evidence type="ECO:0008006" key="2">
    <source>
        <dbReference type="Google" id="ProtNLM"/>
    </source>
</evidence>
<gene>
    <name evidence="1" type="ORF">BBRV_LOCUS84908</name>
</gene>
<dbReference type="PANTHER" id="PTHR33053">
    <property type="entry name" value="PROTEIN, PUTATIVE-RELATED"/>
    <property type="match status" value="1"/>
</dbReference>
<dbReference type="EMBL" id="CADCXW020000253">
    <property type="protein sequence ID" value="CAD1565868.1"/>
    <property type="molecule type" value="Genomic_DNA"/>
</dbReference>
<sequence>MKICDKGYESSPFVVALYYGNAKPKNVNYYVGDFVEETTNLTNHGISVGEREHGFKIMAIVADSPARAFLKCVKGATAYYGCERCTVEVKTCNKRRVSSQLDCELRTKESFRDQTHQGHHLKDAKTGEFLVSPLLTIPHFDPIKDFPLETMHLLNLNVMKNLAEKWMKLEKNSHKPPVDKRQAFKELMSSISTGVTIEFQRNEFDVDDICHWRATQYSFLLLYAGKHCPPVRIG</sequence>
<name>A0A6V7KNG8_9HYME</name>
<organism evidence="1">
    <name type="scientific">Bracon brevicornis</name>
    <dbReference type="NCBI Taxonomy" id="1563983"/>
    <lineage>
        <taxon>Eukaryota</taxon>
        <taxon>Metazoa</taxon>
        <taxon>Ecdysozoa</taxon>
        <taxon>Arthropoda</taxon>
        <taxon>Hexapoda</taxon>
        <taxon>Insecta</taxon>
        <taxon>Pterygota</taxon>
        <taxon>Neoptera</taxon>
        <taxon>Endopterygota</taxon>
        <taxon>Hymenoptera</taxon>
        <taxon>Apocrita</taxon>
        <taxon>Ichneumonoidea</taxon>
        <taxon>Braconidae</taxon>
        <taxon>Braconinae</taxon>
        <taxon>Bracon</taxon>
    </lineage>
</organism>